<keyword evidence="1" id="KW-0472">Membrane</keyword>
<dbReference type="EMBL" id="JAUCMV010000005">
    <property type="protein sequence ID" value="KAK0396438.1"/>
    <property type="molecule type" value="Genomic_DNA"/>
</dbReference>
<dbReference type="AlphaFoldDB" id="A0AA39LGJ9"/>
<evidence type="ECO:0000313" key="2">
    <source>
        <dbReference type="EMBL" id="KAK0396438.1"/>
    </source>
</evidence>
<reference evidence="2" key="1">
    <citation type="submission" date="2023-06" db="EMBL/GenBank/DDBJ databases">
        <title>Genomic analysis of the entomopathogenic nematode Steinernema hermaphroditum.</title>
        <authorList>
            <person name="Schwarz E.M."/>
            <person name="Heppert J.K."/>
            <person name="Baniya A."/>
            <person name="Schwartz H.T."/>
            <person name="Tan C.-H."/>
            <person name="Antoshechkin I."/>
            <person name="Sternberg P.W."/>
            <person name="Goodrich-Blair H."/>
            <person name="Dillman A.R."/>
        </authorList>
    </citation>
    <scope>NUCLEOTIDE SEQUENCE</scope>
    <source>
        <strain evidence="2">PS9179</strain>
        <tissue evidence="2">Whole animal</tissue>
    </source>
</reference>
<accession>A0AA39LGJ9</accession>
<feature type="transmembrane region" description="Helical" evidence="1">
    <location>
        <begin position="276"/>
        <end position="296"/>
    </location>
</feature>
<feature type="transmembrane region" description="Helical" evidence="1">
    <location>
        <begin position="114"/>
        <end position="134"/>
    </location>
</feature>
<feature type="transmembrane region" description="Helical" evidence="1">
    <location>
        <begin position="209"/>
        <end position="232"/>
    </location>
</feature>
<gene>
    <name evidence="2" type="ORF">QR680_001714</name>
</gene>
<keyword evidence="3" id="KW-1185">Reference proteome</keyword>
<comment type="caution">
    <text evidence="2">The sequence shown here is derived from an EMBL/GenBank/DDBJ whole genome shotgun (WGS) entry which is preliminary data.</text>
</comment>
<dbReference type="PANTHER" id="PTHR31061:SF24">
    <property type="entry name" value="LD22376P"/>
    <property type="match status" value="1"/>
</dbReference>
<sequence length="369" mass="41513">MVLETCRYVHEPDLVQTMDMATLTVLGRKEMVLYAKNAACFSCSLRQVCHFNRATMKLIVNTTYGTVLKLVDHRNNTVCKREEFTFGEHGNYTLRSSTCLIEETSPPVNTDLPIYFAILAILLVTFLLGIFSLVRRNSSSSWFGEGYEALDPLGYVGPGGLSQGGKYWNCTGGAATLIDRFVLGESHIYRNPTCKNVYECSSSFEPEGLLGTLTATINVFIGLQISQILLVFKRSKSKFIRFFAWAAVLFGAGTFLDGTFKPEIGLIPINKNLWSLSFTFVTSAVSIIVFSILFLVIDVCKWWDGSPFTFTGKNAIVLYVAHVLFRETFPVQWKVENEHPSRLALNLWGVAFWIIVGFFMHRRGIYLSL</sequence>
<protein>
    <recommendedName>
        <fullName evidence="4">Heparan-alpha-glucosaminide N-acetyltransferase catalytic domain-containing protein</fullName>
    </recommendedName>
</protein>
<evidence type="ECO:0000313" key="3">
    <source>
        <dbReference type="Proteomes" id="UP001175271"/>
    </source>
</evidence>
<name>A0AA39LGJ9_9BILA</name>
<evidence type="ECO:0008006" key="4">
    <source>
        <dbReference type="Google" id="ProtNLM"/>
    </source>
</evidence>
<keyword evidence="1" id="KW-0812">Transmembrane</keyword>
<evidence type="ECO:0000256" key="1">
    <source>
        <dbReference type="SAM" id="Phobius"/>
    </source>
</evidence>
<dbReference type="Proteomes" id="UP001175271">
    <property type="component" value="Unassembled WGS sequence"/>
</dbReference>
<feature type="transmembrane region" description="Helical" evidence="1">
    <location>
        <begin position="345"/>
        <end position="361"/>
    </location>
</feature>
<keyword evidence="1" id="KW-1133">Transmembrane helix</keyword>
<feature type="transmembrane region" description="Helical" evidence="1">
    <location>
        <begin position="239"/>
        <end position="256"/>
    </location>
</feature>
<organism evidence="2 3">
    <name type="scientific">Steinernema hermaphroditum</name>
    <dbReference type="NCBI Taxonomy" id="289476"/>
    <lineage>
        <taxon>Eukaryota</taxon>
        <taxon>Metazoa</taxon>
        <taxon>Ecdysozoa</taxon>
        <taxon>Nematoda</taxon>
        <taxon>Chromadorea</taxon>
        <taxon>Rhabditida</taxon>
        <taxon>Tylenchina</taxon>
        <taxon>Panagrolaimomorpha</taxon>
        <taxon>Strongyloidoidea</taxon>
        <taxon>Steinernematidae</taxon>
        <taxon>Steinernema</taxon>
    </lineage>
</organism>
<dbReference type="PANTHER" id="PTHR31061">
    <property type="entry name" value="LD22376P"/>
    <property type="match status" value="1"/>
</dbReference>
<proteinExistence type="predicted"/>